<dbReference type="GO" id="GO:0005524">
    <property type="term" value="F:ATP binding"/>
    <property type="evidence" value="ECO:0007669"/>
    <property type="project" value="UniProtKB-KW"/>
</dbReference>
<keyword evidence="3" id="KW-0547">Nucleotide-binding</keyword>
<dbReference type="PANTHER" id="PTHR43820">
    <property type="entry name" value="HIGH-AFFINITY BRANCHED-CHAIN AMINO ACID TRANSPORT ATP-BINDING PROTEIN LIVF"/>
    <property type="match status" value="1"/>
</dbReference>
<dbReference type="CDD" id="cd03224">
    <property type="entry name" value="ABC_TM1139_LivF_branched"/>
    <property type="match status" value="1"/>
</dbReference>
<protein>
    <submittedName>
        <fullName evidence="7">Branched-chain amino acid transport system ATP-binding protein</fullName>
    </submittedName>
</protein>
<comment type="similarity">
    <text evidence="1">Belongs to the ABC transporter superfamily.</text>
</comment>
<dbReference type="Proteomes" id="UP000278222">
    <property type="component" value="Unassembled WGS sequence"/>
</dbReference>
<evidence type="ECO:0000256" key="2">
    <source>
        <dbReference type="ARBA" id="ARBA00022448"/>
    </source>
</evidence>
<dbReference type="PROSITE" id="PS50893">
    <property type="entry name" value="ABC_TRANSPORTER_2"/>
    <property type="match status" value="1"/>
</dbReference>
<proteinExistence type="inferred from homology"/>
<gene>
    <name evidence="7" type="ORF">EDC65_2103</name>
</gene>
<evidence type="ECO:0000256" key="1">
    <source>
        <dbReference type="ARBA" id="ARBA00005417"/>
    </source>
</evidence>
<keyword evidence="5" id="KW-0029">Amino-acid transport</keyword>
<keyword evidence="4 7" id="KW-0067">ATP-binding</keyword>
<accession>A0A3N1MC68</accession>
<dbReference type="Pfam" id="PF00005">
    <property type="entry name" value="ABC_tran"/>
    <property type="match status" value="1"/>
</dbReference>
<dbReference type="GO" id="GO:0015658">
    <property type="term" value="F:branched-chain amino acid transmembrane transporter activity"/>
    <property type="evidence" value="ECO:0007669"/>
    <property type="project" value="InterPro"/>
</dbReference>
<dbReference type="InterPro" id="IPR027417">
    <property type="entry name" value="P-loop_NTPase"/>
</dbReference>
<feature type="domain" description="ABC transporter" evidence="6">
    <location>
        <begin position="2"/>
        <end position="234"/>
    </location>
</feature>
<evidence type="ECO:0000313" key="8">
    <source>
        <dbReference type="Proteomes" id="UP000278222"/>
    </source>
</evidence>
<keyword evidence="8" id="KW-1185">Reference proteome</keyword>
<dbReference type="OrthoDB" id="9775250at2"/>
<dbReference type="SMART" id="SM00382">
    <property type="entry name" value="AAA"/>
    <property type="match status" value="1"/>
</dbReference>
<evidence type="ECO:0000256" key="3">
    <source>
        <dbReference type="ARBA" id="ARBA00022741"/>
    </source>
</evidence>
<sequence length="234" mass="25263">MLQIADLAVAYGPIQVLNGVSMSVAEGEIVALIGANGAGKTTILNTVSGLLRPARGEIRFAGQRIDGQPPERIVAAGLAQVPEGRKVFRNLTVHECLRMGGLVRRDKAGVAADIERMYGLFPRLRERHRQLAGTLSGGEQQMLAFGRALVARPKVLLLDEPSMGLAPRIVAEIARLILDIRREGMTVLLVEQNAAMALGLADRGYVLEAGRILLEADARSLLADERVRRSYLGL</sequence>
<dbReference type="InterPro" id="IPR003593">
    <property type="entry name" value="AAA+_ATPase"/>
</dbReference>
<dbReference type="GO" id="GO:0016887">
    <property type="term" value="F:ATP hydrolysis activity"/>
    <property type="evidence" value="ECO:0007669"/>
    <property type="project" value="InterPro"/>
</dbReference>
<dbReference type="RefSeq" id="WP_123689602.1">
    <property type="nucleotide sequence ID" value="NZ_AP019700.1"/>
</dbReference>
<dbReference type="InterPro" id="IPR052156">
    <property type="entry name" value="BCAA_Transport_ATP-bd_LivF"/>
</dbReference>
<dbReference type="PANTHER" id="PTHR43820:SF4">
    <property type="entry name" value="HIGH-AFFINITY BRANCHED-CHAIN AMINO ACID TRANSPORT ATP-BINDING PROTEIN LIVF"/>
    <property type="match status" value="1"/>
</dbReference>
<evidence type="ECO:0000256" key="4">
    <source>
        <dbReference type="ARBA" id="ARBA00022840"/>
    </source>
</evidence>
<evidence type="ECO:0000256" key="5">
    <source>
        <dbReference type="ARBA" id="ARBA00022970"/>
    </source>
</evidence>
<evidence type="ECO:0000313" key="7">
    <source>
        <dbReference type="EMBL" id="ROQ00307.1"/>
    </source>
</evidence>
<comment type="caution">
    <text evidence="7">The sequence shown here is derived from an EMBL/GenBank/DDBJ whole genome shotgun (WGS) entry which is preliminary data.</text>
</comment>
<dbReference type="AlphaFoldDB" id="A0A3N1MC68"/>
<name>A0A3N1MC68_9PROT</name>
<evidence type="ECO:0000259" key="6">
    <source>
        <dbReference type="PROSITE" id="PS50893"/>
    </source>
</evidence>
<dbReference type="GO" id="GO:0015807">
    <property type="term" value="P:L-amino acid transport"/>
    <property type="evidence" value="ECO:0007669"/>
    <property type="project" value="TreeGrafter"/>
</dbReference>
<dbReference type="SUPFAM" id="SSF52540">
    <property type="entry name" value="P-loop containing nucleoside triphosphate hydrolases"/>
    <property type="match status" value="1"/>
</dbReference>
<dbReference type="PIRSF" id="PIRSF039137">
    <property type="entry name" value="ABC_branched_ATPase"/>
    <property type="match status" value="1"/>
</dbReference>
<reference evidence="7 8" key="1">
    <citation type="submission" date="2018-11" db="EMBL/GenBank/DDBJ databases">
        <title>Genomic Encyclopedia of Type Strains, Phase IV (KMG-IV): sequencing the most valuable type-strain genomes for metagenomic binning, comparative biology and taxonomic classification.</title>
        <authorList>
            <person name="Goeker M."/>
        </authorList>
    </citation>
    <scope>NUCLEOTIDE SEQUENCE [LARGE SCALE GENOMIC DNA]</scope>
    <source>
        <strain evidence="7 8">DSM 5900</strain>
    </source>
</reference>
<dbReference type="InterPro" id="IPR030660">
    <property type="entry name" value="ABC_branched_ATPase_LivF/BraG"/>
</dbReference>
<dbReference type="InterPro" id="IPR017871">
    <property type="entry name" value="ABC_transporter-like_CS"/>
</dbReference>
<keyword evidence="2" id="KW-0813">Transport</keyword>
<dbReference type="EMBL" id="RJKX01000013">
    <property type="protein sequence ID" value="ROQ00307.1"/>
    <property type="molecule type" value="Genomic_DNA"/>
</dbReference>
<organism evidence="7 8">
    <name type="scientific">Stella humosa</name>
    <dbReference type="NCBI Taxonomy" id="94"/>
    <lineage>
        <taxon>Bacteria</taxon>
        <taxon>Pseudomonadati</taxon>
        <taxon>Pseudomonadota</taxon>
        <taxon>Alphaproteobacteria</taxon>
        <taxon>Rhodospirillales</taxon>
        <taxon>Stellaceae</taxon>
        <taxon>Stella</taxon>
    </lineage>
</organism>
<dbReference type="InterPro" id="IPR003439">
    <property type="entry name" value="ABC_transporter-like_ATP-bd"/>
</dbReference>
<dbReference type="PROSITE" id="PS00211">
    <property type="entry name" value="ABC_TRANSPORTER_1"/>
    <property type="match status" value="1"/>
</dbReference>
<dbReference type="Gene3D" id="3.40.50.300">
    <property type="entry name" value="P-loop containing nucleotide triphosphate hydrolases"/>
    <property type="match status" value="1"/>
</dbReference>